<evidence type="ECO:0000313" key="2">
    <source>
        <dbReference type="EMBL" id="CAG9834426.1"/>
    </source>
</evidence>
<accession>A0A9N9T4V6</accession>
<dbReference type="Proteomes" id="UP001153709">
    <property type="component" value="Chromosome 5"/>
</dbReference>
<protein>
    <recommendedName>
        <fullName evidence="1">MutL C-terminal dimerisation domain-containing protein</fullName>
    </recommendedName>
</protein>
<reference evidence="2" key="1">
    <citation type="submission" date="2022-01" db="EMBL/GenBank/DDBJ databases">
        <authorList>
            <person name="King R."/>
        </authorList>
    </citation>
    <scope>NUCLEOTIDE SEQUENCE</scope>
</reference>
<organism evidence="2 3">
    <name type="scientific">Diabrotica balteata</name>
    <name type="common">Banded cucumber beetle</name>
    <dbReference type="NCBI Taxonomy" id="107213"/>
    <lineage>
        <taxon>Eukaryota</taxon>
        <taxon>Metazoa</taxon>
        <taxon>Ecdysozoa</taxon>
        <taxon>Arthropoda</taxon>
        <taxon>Hexapoda</taxon>
        <taxon>Insecta</taxon>
        <taxon>Pterygota</taxon>
        <taxon>Neoptera</taxon>
        <taxon>Endopterygota</taxon>
        <taxon>Coleoptera</taxon>
        <taxon>Polyphaga</taxon>
        <taxon>Cucujiformia</taxon>
        <taxon>Chrysomeloidea</taxon>
        <taxon>Chrysomelidae</taxon>
        <taxon>Galerucinae</taxon>
        <taxon>Diabroticina</taxon>
        <taxon>Diabroticites</taxon>
        <taxon>Diabrotica</taxon>
    </lineage>
</organism>
<dbReference type="SMART" id="SM00853">
    <property type="entry name" value="MutL_C"/>
    <property type="match status" value="1"/>
</dbReference>
<sequence length="653" mass="76775">MINKDKSIKELSISNWKINKKALTNHMPEMYDESPYFSKRQSENYILNNKKLPNVCNNFIKPTNLDRFYNNCPPKYNILNNIHPQSEYYPVKPMLLQDNHFYKWNNENIGSSDWLKKPERNNYNVEHNQQQLRQYQRNFSSPNENDDKPDNFTIHSFFKFKPNFVSTQKNYEPIKFEFQNKIIKQNETRPNGPNVDISIQPQYLRSGNCEGNPDEILSVQTFNSHQIKEWTDHHVTVKQKSEGLVDNLNNNQSQLVVTLSEKEKLNLLEKELGAEKSILMKQFLEWNSQFTHDGDEKCENLLDWTKKLHLGKRCYINKKTGYATYATPKNNNLFVISERNEFLPKGMSPIIKNINPVNKSLSQNGKDTLLEYIMDTYKTELEYVKWQHYMKDMDPKTFFKNIYKAKLIMYENSVPNINIANQKNRKHETEGIKLNKDIFNHLEIIGQMDKKFIIAKEINGNNLFVFDQHAVHERIRLEHLSKIYKNAKVSCEEETEILLSQHELSLLKRCESYLDYVGISLEFFSNGVCVKEVPLCLYYKFKGQESTESIKKIIQTLIHEVIELLRSTRGANLKTLPRVLQNVISLEACRGAIKFGDELNNHQCIELLQKLSTTDLPFQCAHGRPTVTPLMRLNLKSNNIMKRPINFQRLRLQ</sequence>
<dbReference type="Gene3D" id="3.30.1370.100">
    <property type="entry name" value="MutL, C-terminal domain, regulatory subdomain"/>
    <property type="match status" value="1"/>
</dbReference>
<dbReference type="InterPro" id="IPR042121">
    <property type="entry name" value="MutL_C_regsub"/>
</dbReference>
<dbReference type="InterPro" id="IPR037198">
    <property type="entry name" value="MutL_C_sf"/>
</dbReference>
<dbReference type="GO" id="GO:0006298">
    <property type="term" value="P:mismatch repair"/>
    <property type="evidence" value="ECO:0007669"/>
    <property type="project" value="InterPro"/>
</dbReference>
<dbReference type="GO" id="GO:0140664">
    <property type="term" value="F:ATP-dependent DNA damage sensor activity"/>
    <property type="evidence" value="ECO:0007669"/>
    <property type="project" value="InterPro"/>
</dbReference>
<dbReference type="EMBL" id="OU898280">
    <property type="protein sequence ID" value="CAG9834426.1"/>
    <property type="molecule type" value="Genomic_DNA"/>
</dbReference>
<name>A0A9N9T4V6_DIABA</name>
<dbReference type="SUPFAM" id="SSF118116">
    <property type="entry name" value="DNA mismatch repair protein MutL"/>
    <property type="match status" value="1"/>
</dbReference>
<dbReference type="GO" id="GO:0032300">
    <property type="term" value="C:mismatch repair complex"/>
    <property type="evidence" value="ECO:0007669"/>
    <property type="project" value="InterPro"/>
</dbReference>
<evidence type="ECO:0000313" key="3">
    <source>
        <dbReference type="Proteomes" id="UP001153709"/>
    </source>
</evidence>
<proteinExistence type="predicted"/>
<dbReference type="OrthoDB" id="429932at2759"/>
<dbReference type="PANTHER" id="PTHR10073:SF47">
    <property type="entry name" value="DNA MISMATCH REPAIR PROTEIN MLH3"/>
    <property type="match status" value="1"/>
</dbReference>
<gene>
    <name evidence="2" type="ORF">DIABBA_LOCUS7729</name>
</gene>
<keyword evidence="3" id="KW-1185">Reference proteome</keyword>
<dbReference type="InterPro" id="IPR038973">
    <property type="entry name" value="MutL/Mlh/Pms-like"/>
</dbReference>
<dbReference type="GO" id="GO:0016887">
    <property type="term" value="F:ATP hydrolysis activity"/>
    <property type="evidence" value="ECO:0007669"/>
    <property type="project" value="InterPro"/>
</dbReference>
<evidence type="ECO:0000259" key="1">
    <source>
        <dbReference type="SMART" id="SM00853"/>
    </source>
</evidence>
<dbReference type="InterPro" id="IPR014790">
    <property type="entry name" value="MutL_C"/>
</dbReference>
<dbReference type="Pfam" id="PF08676">
    <property type="entry name" value="MutL_C"/>
    <property type="match status" value="1"/>
</dbReference>
<dbReference type="Gene3D" id="3.30.1540.20">
    <property type="entry name" value="MutL, C-terminal domain, dimerisation subdomain"/>
    <property type="match status" value="1"/>
</dbReference>
<dbReference type="InterPro" id="IPR042120">
    <property type="entry name" value="MutL_C_dimsub"/>
</dbReference>
<feature type="domain" description="MutL C-terminal dimerisation" evidence="1">
    <location>
        <begin position="444"/>
        <end position="599"/>
    </location>
</feature>
<dbReference type="GO" id="GO:0005524">
    <property type="term" value="F:ATP binding"/>
    <property type="evidence" value="ECO:0007669"/>
    <property type="project" value="InterPro"/>
</dbReference>
<dbReference type="PANTHER" id="PTHR10073">
    <property type="entry name" value="DNA MISMATCH REPAIR PROTEIN MLH, PMS, MUTL"/>
    <property type="match status" value="1"/>
</dbReference>
<dbReference type="AlphaFoldDB" id="A0A9N9T4V6"/>